<feature type="domain" description="C2H2-type" evidence="13">
    <location>
        <begin position="674"/>
        <end position="701"/>
    </location>
</feature>
<name>A0A2G9RKS0_AQUCT</name>
<feature type="region of interest" description="Disordered" evidence="12">
    <location>
        <begin position="1"/>
        <end position="176"/>
    </location>
</feature>
<keyword evidence="6" id="KW-0862">Zinc</keyword>
<dbReference type="InterPro" id="IPR050717">
    <property type="entry name" value="C2H2-ZF_Transcription_Reg"/>
</dbReference>
<evidence type="ECO:0000256" key="8">
    <source>
        <dbReference type="ARBA" id="ARBA00023125"/>
    </source>
</evidence>
<keyword evidence="5 11" id="KW-0863">Zinc-finger</keyword>
<dbReference type="PANTHER" id="PTHR14196:SF15">
    <property type="entry name" value="OOCYTE ZINC FINGER PROTEIN XLCOF7.1-LIKE"/>
    <property type="match status" value="1"/>
</dbReference>
<protein>
    <recommendedName>
        <fullName evidence="13">C2H2-type domain-containing protein</fullName>
    </recommendedName>
</protein>
<reference evidence="15" key="1">
    <citation type="journal article" date="2017" name="Nat. Commun.">
        <title>The North American bullfrog draft genome provides insight into hormonal regulation of long noncoding RNA.</title>
        <authorList>
            <person name="Hammond S.A."/>
            <person name="Warren R.L."/>
            <person name="Vandervalk B.P."/>
            <person name="Kucuk E."/>
            <person name="Khan H."/>
            <person name="Gibb E.A."/>
            <person name="Pandoh P."/>
            <person name="Kirk H."/>
            <person name="Zhao Y."/>
            <person name="Jones M."/>
            <person name="Mungall A.J."/>
            <person name="Coope R."/>
            <person name="Pleasance S."/>
            <person name="Moore R.A."/>
            <person name="Holt R.A."/>
            <person name="Round J.M."/>
            <person name="Ohora S."/>
            <person name="Walle B.V."/>
            <person name="Veldhoen N."/>
            <person name="Helbing C.C."/>
            <person name="Birol I."/>
        </authorList>
    </citation>
    <scope>NUCLEOTIDE SEQUENCE [LARGE SCALE GENOMIC DNA]</scope>
</reference>
<evidence type="ECO:0000313" key="15">
    <source>
        <dbReference type="Proteomes" id="UP000228934"/>
    </source>
</evidence>
<dbReference type="OrthoDB" id="10027876at2759"/>
<evidence type="ECO:0000256" key="5">
    <source>
        <dbReference type="ARBA" id="ARBA00022771"/>
    </source>
</evidence>
<sequence>GSSNGNPPERCPRPLYSQDSTQEGHTIPHHHQSGNLGDDNIGVKKEFIEEDEEYGVMKQFSEGHKDMMEPPNTRNPPERCPRPLYSWDSTQEDHTIPHHYQSGNLRDSKVEVKEEIKEEDDEDGVMEEEHKDLYQDTMVESSSYRNPPERCLRPLYSRDSTQEGHTIPYLHKSGKIGDDTIDVKEEYKEEDEEYGVMEEFSEGHKDMMEPPNTRNPPKRCPRPLYSRDSTQEGHTIPHCYKSGDPIDIEFEVKSEEEERYVRDDQQSMEEDGITGTFIEEDTPTEISTDGREMRKTSEDCLTLSPDCKVEDEDITQYSPGENPTTSNVHPAPHSVDGPSYSSYPEEPQTVRDGAGPAYSSYPEEPQTVRDGAGPSYSSYPEEPQTVRDGAGSSYSSYPEEPQTVRDGPGPSYSSYPEEPQTVRDGAGPSYSSYPEEPQTVRDGAGPSYSSYPEEPQTVRDGAGPSYSSYPEEPQTVRDGAGLSYSSYPEEPQTVRDGAVLPTHKRFPCTKCQKCFHSKSHLNVHRRSHTSKKPYSCPECKKLFLMKSHLSIHQRLHTGEKPYTCPECGKCFSQKSHLYRHQRSHTGEKPYSCSECGKCFSQIAHLYTHQRSHTGEKPYSCPECGKCFSQKSILYRHQRLHTGEKPYSCSECGKCFSQIAHLYTHQRSHTGEKPYSCPECGKSFVHKLSLVTHERSHTGEKPFSCLECRKCFSDKSILYYHQRSHMEKKPYSCPECGKCFSHGSSNGNPPERCPRPLYSRDSTQEGHTIPHHHQSGNLGDDNIVVKEEYKEEDEEYGVMEEFSEGHKDMKEPPNTRNPPERCPRPLYSRDSTQEDHTIPHCYKSGDPIDIEFEVKSEEEERYVRDDQQSMEKDGITGTFIEEDTPTEISTALEELGQLCESGVTKKTECQETSRPDCVDCTEETRNT</sequence>
<keyword evidence="15" id="KW-1185">Reference proteome</keyword>
<feature type="compositionally biased region" description="Low complexity" evidence="12">
    <location>
        <begin position="407"/>
        <end position="419"/>
    </location>
</feature>
<feature type="compositionally biased region" description="Polar residues" evidence="12">
    <location>
        <begin position="315"/>
        <end position="328"/>
    </location>
</feature>
<feature type="non-terminal residue" evidence="14">
    <location>
        <position position="1"/>
    </location>
</feature>
<dbReference type="FunFam" id="3.30.160.60:FF:001158">
    <property type="entry name" value="zinc finger protein 22"/>
    <property type="match status" value="1"/>
</dbReference>
<dbReference type="GO" id="GO:0000977">
    <property type="term" value="F:RNA polymerase II transcription regulatory region sequence-specific DNA binding"/>
    <property type="evidence" value="ECO:0007669"/>
    <property type="project" value="TreeGrafter"/>
</dbReference>
<feature type="compositionally biased region" description="Acidic residues" evidence="12">
    <location>
        <begin position="117"/>
        <end position="126"/>
    </location>
</feature>
<dbReference type="FunFam" id="3.30.160.60:FF:002343">
    <property type="entry name" value="Zinc finger protein 33A"/>
    <property type="match status" value="2"/>
</dbReference>
<feature type="region of interest" description="Disordered" evidence="12">
    <location>
        <begin position="742"/>
        <end position="779"/>
    </location>
</feature>
<organism evidence="14 15">
    <name type="scientific">Aquarana catesbeiana</name>
    <name type="common">American bullfrog</name>
    <name type="synonym">Rana catesbeiana</name>
    <dbReference type="NCBI Taxonomy" id="8400"/>
    <lineage>
        <taxon>Eukaryota</taxon>
        <taxon>Metazoa</taxon>
        <taxon>Chordata</taxon>
        <taxon>Craniata</taxon>
        <taxon>Vertebrata</taxon>
        <taxon>Euteleostomi</taxon>
        <taxon>Amphibia</taxon>
        <taxon>Batrachia</taxon>
        <taxon>Anura</taxon>
        <taxon>Neobatrachia</taxon>
        <taxon>Ranoidea</taxon>
        <taxon>Ranidae</taxon>
        <taxon>Aquarana</taxon>
    </lineage>
</organism>
<evidence type="ECO:0000256" key="10">
    <source>
        <dbReference type="ARBA" id="ARBA00023242"/>
    </source>
</evidence>
<dbReference type="PROSITE" id="PS50157">
    <property type="entry name" value="ZINC_FINGER_C2H2_2"/>
    <property type="match status" value="8"/>
</dbReference>
<feature type="domain" description="C2H2-type" evidence="13">
    <location>
        <begin position="590"/>
        <end position="617"/>
    </location>
</feature>
<feature type="domain" description="C2H2-type" evidence="13">
    <location>
        <begin position="534"/>
        <end position="561"/>
    </location>
</feature>
<gene>
    <name evidence="14" type="ORF">AB205_0123750</name>
</gene>
<dbReference type="FunFam" id="3.30.160.60:FF:000358">
    <property type="entry name" value="zinc finger protein 24"/>
    <property type="match status" value="1"/>
</dbReference>
<dbReference type="InterPro" id="IPR013087">
    <property type="entry name" value="Znf_C2H2_type"/>
</dbReference>
<dbReference type="PANTHER" id="PTHR14196">
    <property type="entry name" value="ODD-SKIPPED - RELATED"/>
    <property type="match status" value="1"/>
</dbReference>
<feature type="domain" description="C2H2-type" evidence="13">
    <location>
        <begin position="618"/>
        <end position="645"/>
    </location>
</feature>
<evidence type="ECO:0000256" key="3">
    <source>
        <dbReference type="ARBA" id="ARBA00022723"/>
    </source>
</evidence>
<keyword evidence="3" id="KW-0479">Metal-binding</keyword>
<feature type="compositionally biased region" description="Basic and acidic residues" evidence="12">
    <location>
        <begin position="802"/>
        <end position="822"/>
    </location>
</feature>
<evidence type="ECO:0000256" key="11">
    <source>
        <dbReference type="PROSITE-ProRule" id="PRU00042"/>
    </source>
</evidence>
<evidence type="ECO:0000256" key="7">
    <source>
        <dbReference type="ARBA" id="ARBA00023015"/>
    </source>
</evidence>
<proteinExistence type="inferred from homology"/>
<feature type="domain" description="C2H2-type" evidence="13">
    <location>
        <begin position="702"/>
        <end position="729"/>
    </location>
</feature>
<keyword evidence="10" id="KW-0539">Nucleus</keyword>
<evidence type="ECO:0000256" key="12">
    <source>
        <dbReference type="SAM" id="MobiDB-lite"/>
    </source>
</evidence>
<dbReference type="SMART" id="SM00355">
    <property type="entry name" value="ZnF_C2H2"/>
    <property type="match status" value="8"/>
</dbReference>
<evidence type="ECO:0000256" key="9">
    <source>
        <dbReference type="ARBA" id="ARBA00023163"/>
    </source>
</evidence>
<dbReference type="GO" id="GO:0005634">
    <property type="term" value="C:nucleus"/>
    <property type="evidence" value="ECO:0007669"/>
    <property type="project" value="UniProtKB-SubCell"/>
</dbReference>
<evidence type="ECO:0000256" key="4">
    <source>
        <dbReference type="ARBA" id="ARBA00022737"/>
    </source>
</evidence>
<evidence type="ECO:0000256" key="6">
    <source>
        <dbReference type="ARBA" id="ARBA00022833"/>
    </source>
</evidence>
<keyword evidence="4" id="KW-0677">Repeat</keyword>
<feature type="domain" description="C2H2-type" evidence="13">
    <location>
        <begin position="506"/>
        <end position="533"/>
    </location>
</feature>
<dbReference type="Pfam" id="PF00096">
    <property type="entry name" value="zf-C2H2"/>
    <property type="match status" value="6"/>
</dbReference>
<feature type="region of interest" description="Disordered" evidence="12">
    <location>
        <begin position="201"/>
        <end position="491"/>
    </location>
</feature>
<evidence type="ECO:0000256" key="2">
    <source>
        <dbReference type="ARBA" id="ARBA00006991"/>
    </source>
</evidence>
<comment type="similarity">
    <text evidence="2">Belongs to the krueppel C2H2-type zinc-finger protein family.</text>
</comment>
<feature type="compositionally biased region" description="Basic and acidic residues" evidence="12">
    <location>
        <begin position="288"/>
        <end position="298"/>
    </location>
</feature>
<dbReference type="GO" id="GO:0000981">
    <property type="term" value="F:DNA-binding transcription factor activity, RNA polymerase II-specific"/>
    <property type="evidence" value="ECO:0007669"/>
    <property type="project" value="TreeGrafter"/>
</dbReference>
<dbReference type="FunFam" id="3.30.160.60:FF:002063">
    <property type="entry name" value="RB associated KRAB zinc finger"/>
    <property type="match status" value="1"/>
</dbReference>
<feature type="non-terminal residue" evidence="14">
    <location>
        <position position="926"/>
    </location>
</feature>
<dbReference type="EMBL" id="KV942312">
    <property type="protein sequence ID" value="PIO27803.1"/>
    <property type="molecule type" value="Genomic_DNA"/>
</dbReference>
<dbReference type="Proteomes" id="UP000228934">
    <property type="component" value="Unassembled WGS sequence"/>
</dbReference>
<keyword evidence="9" id="KW-0804">Transcription</keyword>
<feature type="compositionally biased region" description="Basic and acidic residues" evidence="12">
    <location>
        <begin position="106"/>
        <end position="116"/>
    </location>
</feature>
<evidence type="ECO:0000313" key="14">
    <source>
        <dbReference type="EMBL" id="PIO27803.1"/>
    </source>
</evidence>
<keyword evidence="8" id="KW-0238">DNA-binding</keyword>
<comment type="subcellular location">
    <subcellularLocation>
        <location evidence="1">Nucleus</location>
    </subcellularLocation>
</comment>
<feature type="domain" description="C2H2-type" evidence="13">
    <location>
        <begin position="646"/>
        <end position="673"/>
    </location>
</feature>
<keyword evidence="7" id="KW-0805">Transcription regulation</keyword>
<dbReference type="PROSITE" id="PS00028">
    <property type="entry name" value="ZINC_FINGER_C2H2_1"/>
    <property type="match status" value="8"/>
</dbReference>
<feature type="compositionally biased region" description="Acidic residues" evidence="12">
    <location>
        <begin position="266"/>
        <end position="283"/>
    </location>
</feature>
<dbReference type="SUPFAM" id="SSF57667">
    <property type="entry name" value="beta-beta-alpha zinc fingers"/>
    <property type="match status" value="5"/>
</dbReference>
<dbReference type="GO" id="GO:0008270">
    <property type="term" value="F:zinc ion binding"/>
    <property type="evidence" value="ECO:0007669"/>
    <property type="project" value="UniProtKB-KW"/>
</dbReference>
<feature type="domain" description="C2H2-type" evidence="13">
    <location>
        <begin position="562"/>
        <end position="589"/>
    </location>
</feature>
<feature type="region of interest" description="Disordered" evidence="12">
    <location>
        <begin position="802"/>
        <end position="838"/>
    </location>
</feature>
<dbReference type="FunFam" id="3.30.160.60:FF:000189">
    <property type="entry name" value="zinc finger protein 133 isoform X1"/>
    <property type="match status" value="2"/>
</dbReference>
<feature type="compositionally biased region" description="Acidic residues" evidence="12">
    <location>
        <begin position="246"/>
        <end position="258"/>
    </location>
</feature>
<evidence type="ECO:0000259" key="13">
    <source>
        <dbReference type="PROSITE" id="PS50157"/>
    </source>
</evidence>
<dbReference type="InterPro" id="IPR036236">
    <property type="entry name" value="Znf_C2H2_sf"/>
</dbReference>
<accession>A0A2G9RKS0</accession>
<dbReference type="Gene3D" id="3.30.160.60">
    <property type="entry name" value="Classic Zinc Finger"/>
    <property type="match status" value="9"/>
</dbReference>
<evidence type="ECO:0000256" key="1">
    <source>
        <dbReference type="ARBA" id="ARBA00004123"/>
    </source>
</evidence>
<dbReference type="AlphaFoldDB" id="A0A2G9RKS0"/>